<organism evidence="1 2">
    <name type="scientific">Colletotrichum gloeosporioides (strain Cg-14)</name>
    <name type="common">Anthracnose fungus</name>
    <name type="synonym">Glomerella cingulata</name>
    <dbReference type="NCBI Taxonomy" id="1237896"/>
    <lineage>
        <taxon>Eukaryota</taxon>
        <taxon>Fungi</taxon>
        <taxon>Dikarya</taxon>
        <taxon>Ascomycota</taxon>
        <taxon>Pezizomycotina</taxon>
        <taxon>Sordariomycetes</taxon>
        <taxon>Hypocreomycetidae</taxon>
        <taxon>Glomerellales</taxon>
        <taxon>Glomerellaceae</taxon>
        <taxon>Colletotrichum</taxon>
        <taxon>Colletotrichum gloeosporioides species complex</taxon>
    </lineage>
</organism>
<name>T0LTM7_COLGC</name>
<dbReference type="HOGENOM" id="CLU_3224506_0_0_1"/>
<dbReference type="EMBL" id="AMYD01001000">
    <property type="protein sequence ID" value="EQB55121.1"/>
    <property type="molecule type" value="Genomic_DNA"/>
</dbReference>
<evidence type="ECO:0000313" key="2">
    <source>
        <dbReference type="Proteomes" id="UP000015530"/>
    </source>
</evidence>
<dbReference type="AlphaFoldDB" id="T0LTM7"/>
<evidence type="ECO:0000313" key="1">
    <source>
        <dbReference type="EMBL" id="EQB55121.1"/>
    </source>
</evidence>
<protein>
    <submittedName>
        <fullName evidence="1">Uncharacterized protein</fullName>
    </submittedName>
</protein>
<proteinExistence type="predicted"/>
<gene>
    <name evidence="1" type="ORF">CGLO_04983</name>
</gene>
<reference evidence="2" key="1">
    <citation type="journal article" date="2013" name="Mol. Plant Microbe Interact.">
        <title>Global aspects of pacC regulation of pathogenicity genes in Colletotrichum gloeosporioides as revealed by transcriptome analysis.</title>
        <authorList>
            <person name="Alkan N."/>
            <person name="Meng X."/>
            <person name="Friedlander G."/>
            <person name="Reuveni E."/>
            <person name="Sukno S."/>
            <person name="Sherman A."/>
            <person name="Thon M."/>
            <person name="Fluhr R."/>
            <person name="Prusky D."/>
        </authorList>
    </citation>
    <scope>NUCLEOTIDE SEQUENCE [LARGE SCALE GENOMIC DNA]</scope>
    <source>
        <strain evidence="2">Cg-14</strain>
    </source>
</reference>
<accession>T0LTM7</accession>
<comment type="caution">
    <text evidence="1">The sequence shown here is derived from an EMBL/GenBank/DDBJ whole genome shotgun (WGS) entry which is preliminary data.</text>
</comment>
<dbReference type="Proteomes" id="UP000015530">
    <property type="component" value="Unassembled WGS sequence"/>
</dbReference>
<sequence length="44" mass="4930">MASLIKEKDAAADVHLKYPSYIMHSREIAGEPPSWTSTERDAPE</sequence>